<keyword evidence="4" id="KW-1185">Reference proteome</keyword>
<dbReference type="InterPro" id="IPR011335">
    <property type="entry name" value="Restrct_endonuc-II-like"/>
</dbReference>
<dbReference type="AlphaFoldDB" id="A0A916UXD9"/>
<dbReference type="Proteomes" id="UP000637002">
    <property type="component" value="Unassembled WGS sequence"/>
</dbReference>
<dbReference type="Pfam" id="PF02021">
    <property type="entry name" value="UPF0102"/>
    <property type="match status" value="1"/>
</dbReference>
<dbReference type="Gene3D" id="3.40.1350.10">
    <property type="match status" value="1"/>
</dbReference>
<name>A0A916UXD9_9HYPH</name>
<accession>A0A916UXD9</accession>
<reference evidence="3" key="2">
    <citation type="submission" date="2020-09" db="EMBL/GenBank/DDBJ databases">
        <authorList>
            <person name="Sun Q."/>
            <person name="Zhou Y."/>
        </authorList>
    </citation>
    <scope>NUCLEOTIDE SEQUENCE</scope>
    <source>
        <strain evidence="3">CGMCC 1.12919</strain>
    </source>
</reference>
<gene>
    <name evidence="3" type="ORF">GCM10010994_58630</name>
</gene>
<evidence type="ECO:0000256" key="2">
    <source>
        <dbReference type="HAMAP-Rule" id="MF_00048"/>
    </source>
</evidence>
<dbReference type="HAMAP" id="MF_00048">
    <property type="entry name" value="UPF0102"/>
    <property type="match status" value="1"/>
</dbReference>
<evidence type="ECO:0000313" key="3">
    <source>
        <dbReference type="EMBL" id="GGC93076.1"/>
    </source>
</evidence>
<sequence length="127" mass="13910">MSLPAPPSRQALSALAGVRAESIAALLLMLKGYRILARRYRAGGGEIDLIAARGDTVAFVEVKARGMIAAAEEAITADKRRRLVRAVRHWLGRNPWAAQRTLRCDAVFLGRGAWPRHVPDVVTLMLD</sequence>
<comment type="caution">
    <text evidence="3">The sequence shown here is derived from an EMBL/GenBank/DDBJ whole genome shotgun (WGS) entry which is preliminary data.</text>
</comment>
<dbReference type="InterPro" id="IPR011856">
    <property type="entry name" value="tRNA_endonuc-like_dom_sf"/>
</dbReference>
<organism evidence="3 4">
    <name type="scientific">Chelatococcus reniformis</name>
    <dbReference type="NCBI Taxonomy" id="1494448"/>
    <lineage>
        <taxon>Bacteria</taxon>
        <taxon>Pseudomonadati</taxon>
        <taxon>Pseudomonadota</taxon>
        <taxon>Alphaproteobacteria</taxon>
        <taxon>Hyphomicrobiales</taxon>
        <taxon>Chelatococcaceae</taxon>
        <taxon>Chelatococcus</taxon>
    </lineage>
</organism>
<dbReference type="InterPro" id="IPR003509">
    <property type="entry name" value="UPF0102_YraN-like"/>
</dbReference>
<evidence type="ECO:0000256" key="1">
    <source>
        <dbReference type="ARBA" id="ARBA00006738"/>
    </source>
</evidence>
<protein>
    <recommendedName>
        <fullName evidence="2">UPF0102 protein GCM10010994_58630</fullName>
    </recommendedName>
</protein>
<dbReference type="EMBL" id="BMGG01000013">
    <property type="protein sequence ID" value="GGC93076.1"/>
    <property type="molecule type" value="Genomic_DNA"/>
</dbReference>
<dbReference type="RefSeq" id="WP_188612738.1">
    <property type="nucleotide sequence ID" value="NZ_BMGG01000013.1"/>
</dbReference>
<dbReference type="SUPFAM" id="SSF52980">
    <property type="entry name" value="Restriction endonuclease-like"/>
    <property type="match status" value="1"/>
</dbReference>
<dbReference type="PANTHER" id="PTHR34039">
    <property type="entry name" value="UPF0102 PROTEIN YRAN"/>
    <property type="match status" value="1"/>
</dbReference>
<dbReference type="PANTHER" id="PTHR34039:SF1">
    <property type="entry name" value="UPF0102 PROTEIN YRAN"/>
    <property type="match status" value="1"/>
</dbReference>
<proteinExistence type="inferred from homology"/>
<dbReference type="GO" id="GO:0003676">
    <property type="term" value="F:nucleic acid binding"/>
    <property type="evidence" value="ECO:0007669"/>
    <property type="project" value="InterPro"/>
</dbReference>
<evidence type="ECO:0000313" key="4">
    <source>
        <dbReference type="Proteomes" id="UP000637002"/>
    </source>
</evidence>
<dbReference type="NCBIfam" id="NF009151">
    <property type="entry name" value="PRK12497.1-5"/>
    <property type="match status" value="1"/>
</dbReference>
<reference evidence="3" key="1">
    <citation type="journal article" date="2014" name="Int. J. Syst. Evol. Microbiol.">
        <title>Complete genome sequence of Corynebacterium casei LMG S-19264T (=DSM 44701T), isolated from a smear-ripened cheese.</title>
        <authorList>
            <consortium name="US DOE Joint Genome Institute (JGI-PGF)"/>
            <person name="Walter F."/>
            <person name="Albersmeier A."/>
            <person name="Kalinowski J."/>
            <person name="Ruckert C."/>
        </authorList>
    </citation>
    <scope>NUCLEOTIDE SEQUENCE</scope>
    <source>
        <strain evidence="3">CGMCC 1.12919</strain>
    </source>
</reference>
<comment type="similarity">
    <text evidence="1 2">Belongs to the UPF0102 family.</text>
</comment>